<name>A0A4Q0QB24_9BRAD</name>
<sequence length="336" mass="36415">MVMQVHFSTDHIAPRDRVRFWCDYFAKQAHSITPGEIPDPAAFRAEASGSIVGEFALLEISSGLERVQRTAADVARDKIEAFFVRRFHAPVIWRAAARSTPVDLIHEPGDFCISSTEWQFNAEWKGPASFDMLIIPRAALSPIITGGRLERPYRLAGATPLGSLLGAAIDAAKAQAPLLSNEHGEAVLRNLCGLVALSCNISNEGINRGRDSLQSARLAAAKRYVDLHLADPSLTAASAAAALGISARQLHRLFEANNVSFARYVSRERLLRCRDAVADATGTGRSVIDIAFGWGFNSMATFYRAFASEFGSPPTMLRAASQGRVNGQRTTGKDTS</sequence>
<dbReference type="Pfam" id="PF12833">
    <property type="entry name" value="HTH_18"/>
    <property type="match status" value="1"/>
</dbReference>
<organism evidence="5 6">
    <name type="scientific">Bradyrhizobium zhanjiangense</name>
    <dbReference type="NCBI Taxonomy" id="1325107"/>
    <lineage>
        <taxon>Bacteria</taxon>
        <taxon>Pseudomonadati</taxon>
        <taxon>Pseudomonadota</taxon>
        <taxon>Alphaproteobacteria</taxon>
        <taxon>Hyphomicrobiales</taxon>
        <taxon>Nitrobacteraceae</taxon>
        <taxon>Bradyrhizobium</taxon>
    </lineage>
</organism>
<dbReference type="SUPFAM" id="SSF46689">
    <property type="entry name" value="Homeodomain-like"/>
    <property type="match status" value="1"/>
</dbReference>
<dbReference type="EMBL" id="RKMK01000046">
    <property type="protein sequence ID" value="RXG86655.1"/>
    <property type="molecule type" value="Genomic_DNA"/>
</dbReference>
<keyword evidence="3" id="KW-0804">Transcription</keyword>
<dbReference type="PANTHER" id="PTHR46796">
    <property type="entry name" value="HTH-TYPE TRANSCRIPTIONAL ACTIVATOR RHAS-RELATED"/>
    <property type="match status" value="1"/>
</dbReference>
<protein>
    <submittedName>
        <fullName evidence="5">Helix-turn-helix domain-containing protein</fullName>
    </submittedName>
</protein>
<evidence type="ECO:0000313" key="5">
    <source>
        <dbReference type="EMBL" id="RXG86655.1"/>
    </source>
</evidence>
<evidence type="ECO:0000256" key="3">
    <source>
        <dbReference type="ARBA" id="ARBA00023163"/>
    </source>
</evidence>
<dbReference type="GO" id="GO:0043565">
    <property type="term" value="F:sequence-specific DNA binding"/>
    <property type="evidence" value="ECO:0007669"/>
    <property type="project" value="InterPro"/>
</dbReference>
<feature type="domain" description="HTH araC/xylS-type" evidence="4">
    <location>
        <begin position="219"/>
        <end position="320"/>
    </location>
</feature>
<evidence type="ECO:0000256" key="2">
    <source>
        <dbReference type="ARBA" id="ARBA00023125"/>
    </source>
</evidence>
<dbReference type="Proteomes" id="UP000290174">
    <property type="component" value="Unassembled WGS sequence"/>
</dbReference>
<dbReference type="GO" id="GO:0003700">
    <property type="term" value="F:DNA-binding transcription factor activity"/>
    <property type="evidence" value="ECO:0007669"/>
    <property type="project" value="InterPro"/>
</dbReference>
<dbReference type="Gene3D" id="1.10.10.60">
    <property type="entry name" value="Homeodomain-like"/>
    <property type="match status" value="1"/>
</dbReference>
<comment type="caution">
    <text evidence="5">The sequence shown here is derived from an EMBL/GenBank/DDBJ whole genome shotgun (WGS) entry which is preliminary data.</text>
</comment>
<evidence type="ECO:0000259" key="4">
    <source>
        <dbReference type="PROSITE" id="PS01124"/>
    </source>
</evidence>
<evidence type="ECO:0000313" key="6">
    <source>
        <dbReference type="Proteomes" id="UP000290174"/>
    </source>
</evidence>
<reference evidence="5 6" key="1">
    <citation type="submission" date="2018-11" db="EMBL/GenBank/DDBJ databases">
        <title>Bradyrhizobium sp. nov., isolated from effective nodules of peanut in China.</title>
        <authorList>
            <person name="Li Y."/>
        </authorList>
    </citation>
    <scope>NUCLEOTIDE SEQUENCE [LARGE SCALE GENOMIC DNA]</scope>
    <source>
        <strain evidence="5 6">CCBAU 51770</strain>
    </source>
</reference>
<dbReference type="InterPro" id="IPR018060">
    <property type="entry name" value="HTH_AraC"/>
</dbReference>
<keyword evidence="2" id="KW-0238">DNA-binding</keyword>
<dbReference type="InterPro" id="IPR009057">
    <property type="entry name" value="Homeodomain-like_sf"/>
</dbReference>
<dbReference type="SMART" id="SM00342">
    <property type="entry name" value="HTH_ARAC"/>
    <property type="match status" value="1"/>
</dbReference>
<accession>A0A4Q0QB24</accession>
<evidence type="ECO:0000256" key="1">
    <source>
        <dbReference type="ARBA" id="ARBA00023015"/>
    </source>
</evidence>
<keyword evidence="1" id="KW-0805">Transcription regulation</keyword>
<dbReference type="InterPro" id="IPR050204">
    <property type="entry name" value="AraC_XylS_family_regulators"/>
</dbReference>
<proteinExistence type="predicted"/>
<gene>
    <name evidence="5" type="ORF">EAS61_32800</name>
</gene>
<dbReference type="PANTHER" id="PTHR46796:SF6">
    <property type="entry name" value="ARAC SUBFAMILY"/>
    <property type="match status" value="1"/>
</dbReference>
<dbReference type="RefSeq" id="WP_128956809.1">
    <property type="nucleotide sequence ID" value="NZ_RKMK01000046.1"/>
</dbReference>
<dbReference type="PROSITE" id="PS01124">
    <property type="entry name" value="HTH_ARAC_FAMILY_2"/>
    <property type="match status" value="1"/>
</dbReference>
<dbReference type="AlphaFoldDB" id="A0A4Q0QB24"/>